<dbReference type="InterPro" id="IPR027417">
    <property type="entry name" value="P-loop_NTPase"/>
</dbReference>
<reference evidence="1 2" key="1">
    <citation type="submission" date="2017-07" db="EMBL/GenBank/DDBJ databases">
        <title>First draft Genome Sequence of Nocardia cerradoensis isolated from human infection.</title>
        <authorList>
            <person name="Carrasco G."/>
        </authorList>
    </citation>
    <scope>NUCLEOTIDE SEQUENCE [LARGE SCALE GENOMIC DNA]</scope>
    <source>
        <strain evidence="1 2">CNM20130759</strain>
    </source>
</reference>
<dbReference type="InterPro" id="IPR036388">
    <property type="entry name" value="WH-like_DNA-bd_sf"/>
</dbReference>
<dbReference type="PANTHER" id="PTHR34704">
    <property type="entry name" value="ATPASE"/>
    <property type="match status" value="1"/>
</dbReference>
<dbReference type="Gene3D" id="1.10.10.10">
    <property type="entry name" value="Winged helix-like DNA-binding domain superfamily/Winged helix DNA-binding domain"/>
    <property type="match status" value="1"/>
</dbReference>
<gene>
    <name evidence="1" type="ORF">B7C42_01815</name>
</gene>
<organism evidence="1 2">
    <name type="scientific">Nocardia cerradoensis</name>
    <dbReference type="NCBI Taxonomy" id="85688"/>
    <lineage>
        <taxon>Bacteria</taxon>
        <taxon>Bacillati</taxon>
        <taxon>Actinomycetota</taxon>
        <taxon>Actinomycetes</taxon>
        <taxon>Mycobacteriales</taxon>
        <taxon>Nocardiaceae</taxon>
        <taxon>Nocardia</taxon>
    </lineage>
</organism>
<protein>
    <recommendedName>
        <fullName evidence="3">DUF234 domain-containing protein</fullName>
    </recommendedName>
</protein>
<dbReference type="RefSeq" id="WP_210744066.1">
    <property type="nucleotide sequence ID" value="NZ_JAAXOR010000006.1"/>
</dbReference>
<dbReference type="SUPFAM" id="SSF52540">
    <property type="entry name" value="P-loop containing nucleoside triphosphate hydrolases"/>
    <property type="match status" value="1"/>
</dbReference>
<dbReference type="Gene3D" id="3.40.50.300">
    <property type="entry name" value="P-loop containing nucleotide triphosphate hydrolases"/>
    <property type="match status" value="1"/>
</dbReference>
<evidence type="ECO:0000313" key="2">
    <source>
        <dbReference type="Proteomes" id="UP000215506"/>
    </source>
</evidence>
<dbReference type="InterPro" id="IPR036390">
    <property type="entry name" value="WH_DNA-bd_sf"/>
</dbReference>
<comment type="caution">
    <text evidence="1">The sequence shown here is derived from an EMBL/GenBank/DDBJ whole genome shotgun (WGS) entry which is preliminary data.</text>
</comment>
<dbReference type="EMBL" id="NGAF01000002">
    <property type="protein sequence ID" value="OXR46837.1"/>
    <property type="molecule type" value="Genomic_DNA"/>
</dbReference>
<evidence type="ECO:0008006" key="3">
    <source>
        <dbReference type="Google" id="ProtNLM"/>
    </source>
</evidence>
<name>A0A231HDP0_9NOCA</name>
<evidence type="ECO:0000313" key="1">
    <source>
        <dbReference type="EMBL" id="OXR46837.1"/>
    </source>
</evidence>
<dbReference type="PANTHER" id="PTHR34704:SF2">
    <property type="entry name" value="ATPASE"/>
    <property type="match status" value="1"/>
</dbReference>
<dbReference type="AlphaFoldDB" id="A0A231HDP0"/>
<accession>A0A231HDP0</accession>
<dbReference type="SUPFAM" id="SSF46785">
    <property type="entry name" value="Winged helix' DNA-binding domain"/>
    <property type="match status" value="1"/>
</dbReference>
<proteinExistence type="predicted"/>
<dbReference type="Proteomes" id="UP000215506">
    <property type="component" value="Unassembled WGS sequence"/>
</dbReference>
<keyword evidence="2" id="KW-1185">Reference proteome</keyword>
<sequence length="489" mass="54253">MAIAKPSDMFDRTREWEALTRFVTSGQPHATLGVVSGRRRQGKSFLLEALCEATGGFYFAADQATEAESLRYFSGAVADYSGSDLPVTFEDWRQAVDGLLAVTVDREVPVVIDEFPYLAKAAPALPSIVQAALAPRRPERLRSRGRLLLCGSALSFMGSLLSGDAPLRGRAGLELVVPTLDYRLAAEFWGIEDPRLAVRVHAIVGGTPAYRREFVEDDAPSGPEDFDDWVRRTVLNPSSPLFREARYLLSEEPGLRDPGLYHSVLSAVAHGNSTSGGIASYVGRKASDIAHPLAVLEDCGLLRREPDLFRGNRILYRISEPLVTFYQTILRPEWAQWERGRDTDRLWRRRRSRFDSNVLGPHFEQICRDWIAGYAPPETFGGYPGRVGSGVVNDPADRATHEVDVVVFGEGREGTESLLAIGEAKWNDVVGTGHLDRLRRIRQLLSNRYDTSETRLICYSAAGFMPALEREAARASDIALVGLDDLYLR</sequence>